<comment type="caution">
    <text evidence="1">The sequence shown here is derived from an EMBL/GenBank/DDBJ whole genome shotgun (WGS) entry which is preliminary data.</text>
</comment>
<name>A0A6L2J6L6_TANCI</name>
<proteinExistence type="predicted"/>
<evidence type="ECO:0000313" key="1">
    <source>
        <dbReference type="EMBL" id="GEU32693.1"/>
    </source>
</evidence>
<accession>A0A6L2J6L6</accession>
<gene>
    <name evidence="1" type="ORF">Tci_004671</name>
</gene>
<protein>
    <submittedName>
        <fullName evidence="1">Uncharacterized protein</fullName>
    </submittedName>
</protein>
<reference evidence="1" key="1">
    <citation type="journal article" date="2019" name="Sci. Rep.">
        <title>Draft genome of Tanacetum cinerariifolium, the natural source of mosquito coil.</title>
        <authorList>
            <person name="Yamashiro T."/>
            <person name="Shiraishi A."/>
            <person name="Satake H."/>
            <person name="Nakayama K."/>
        </authorList>
    </citation>
    <scope>NUCLEOTIDE SEQUENCE</scope>
</reference>
<organism evidence="1">
    <name type="scientific">Tanacetum cinerariifolium</name>
    <name type="common">Dalmatian daisy</name>
    <name type="synonym">Chrysanthemum cinerariifolium</name>
    <dbReference type="NCBI Taxonomy" id="118510"/>
    <lineage>
        <taxon>Eukaryota</taxon>
        <taxon>Viridiplantae</taxon>
        <taxon>Streptophyta</taxon>
        <taxon>Embryophyta</taxon>
        <taxon>Tracheophyta</taxon>
        <taxon>Spermatophyta</taxon>
        <taxon>Magnoliopsida</taxon>
        <taxon>eudicotyledons</taxon>
        <taxon>Gunneridae</taxon>
        <taxon>Pentapetalae</taxon>
        <taxon>asterids</taxon>
        <taxon>campanulids</taxon>
        <taxon>Asterales</taxon>
        <taxon>Asteraceae</taxon>
        <taxon>Asteroideae</taxon>
        <taxon>Anthemideae</taxon>
        <taxon>Anthemidinae</taxon>
        <taxon>Tanacetum</taxon>
    </lineage>
</organism>
<sequence>MVKVLKLRRLQKVGTAQRIDRSDDTAMDNVSNQGRMIVDIDADADVVLEEAKDVAADAKDDQDADVQENVDIQGRTVESQAKIYKTDLDHANKVLSMQEEESEPAELQKVVDIVTTAKIITQVVTAASTTIIAADVPIPAATTVVAPTLTAAPSRKKNGVVIRDPEESTTTTSTIIHFEAKSKDKVIDHVNKKAKEDKFVKRYQAMKRKPQTEAQTKEQIDEEESRALKRINETPAKKAAKRQKLEYEVKKLKRHLQIVPNEDDDVYTEATPLAQKVLVVDYEIYNENNKPYYKIKRANEMRHPLTRFTLDQMLNNVRLEVDEESKVSLELLRSAGVKGPTEEELEFLADPRIAKAQATQTVTYNAAYQADDLDVYDSDCDEINTAKVALMANLSHYGSDDLVEKAQQLEPKLYDGNVIEKTNAIVIRDSEETLMLAEESHFVIRFVSQTELSTEQAFWSQNSVNSPEPTPSTRPTKVEVPKVSMVNTSLKKLKHHLASFDVVVKERTTAIAITEGT</sequence>
<dbReference type="AlphaFoldDB" id="A0A6L2J6L6"/>
<dbReference type="EMBL" id="BKCJ010000382">
    <property type="protein sequence ID" value="GEU32693.1"/>
    <property type="molecule type" value="Genomic_DNA"/>
</dbReference>